<evidence type="ECO:0000256" key="4">
    <source>
        <dbReference type="ARBA" id="ARBA00005975"/>
    </source>
</evidence>
<dbReference type="InterPro" id="IPR037519">
    <property type="entry name" value="LITAF_fam"/>
</dbReference>
<accession>A0A2W1BSY9</accession>
<feature type="transmembrane region" description="Helical" evidence="9">
    <location>
        <begin position="111"/>
        <end position="132"/>
    </location>
</feature>
<organism evidence="11 12">
    <name type="scientific">Helicoverpa armigera</name>
    <name type="common">Cotton bollworm</name>
    <name type="synonym">Heliothis armigera</name>
    <dbReference type="NCBI Taxonomy" id="29058"/>
    <lineage>
        <taxon>Eukaryota</taxon>
        <taxon>Metazoa</taxon>
        <taxon>Ecdysozoa</taxon>
        <taxon>Arthropoda</taxon>
        <taxon>Hexapoda</taxon>
        <taxon>Insecta</taxon>
        <taxon>Pterygota</taxon>
        <taxon>Neoptera</taxon>
        <taxon>Endopterygota</taxon>
        <taxon>Lepidoptera</taxon>
        <taxon>Glossata</taxon>
        <taxon>Ditrysia</taxon>
        <taxon>Noctuoidea</taxon>
        <taxon>Noctuidae</taxon>
        <taxon>Heliothinae</taxon>
        <taxon>Helicoverpa</taxon>
    </lineage>
</organism>
<feature type="region of interest" description="Disordered" evidence="8">
    <location>
        <begin position="1"/>
        <end position="57"/>
    </location>
</feature>
<dbReference type="Pfam" id="PF10601">
    <property type="entry name" value="zf-LITAF-like"/>
    <property type="match status" value="1"/>
</dbReference>
<proteinExistence type="inferred from homology"/>
<evidence type="ECO:0000256" key="5">
    <source>
        <dbReference type="ARBA" id="ARBA00022723"/>
    </source>
</evidence>
<keyword evidence="5" id="KW-0479">Metal-binding</keyword>
<dbReference type="InterPro" id="IPR006629">
    <property type="entry name" value="LITAF"/>
</dbReference>
<name>A0A2W1BSY9_HELAM</name>
<evidence type="ECO:0000256" key="8">
    <source>
        <dbReference type="SAM" id="MobiDB-lite"/>
    </source>
</evidence>
<keyword evidence="6" id="KW-0862">Zinc</keyword>
<gene>
    <name evidence="11" type="primary">HaOG205673</name>
    <name evidence="11" type="ORF">B5X24_HaOG205673</name>
</gene>
<comment type="subcellular location">
    <subcellularLocation>
        <location evidence="2">Endosome membrane</location>
        <topology evidence="2">Peripheral membrane protein</topology>
    </subcellularLocation>
    <subcellularLocation>
        <location evidence="1">Late endosome membrane</location>
    </subcellularLocation>
    <subcellularLocation>
        <location evidence="3">Lysosome membrane</location>
        <topology evidence="3">Peripheral membrane protein</topology>
        <orientation evidence="3">Cytoplasmic side</orientation>
    </subcellularLocation>
</comment>
<sequence length="154" mass="16926">MYNNESQFNGPKGQGQPPPYTDTPPSDVRNTPYTDNAPPPNVQYAQQPQYPPPPMMARPGVVYQGNVNVVPGVIPVVVGPQMGPKESPMTCPSCNHQIVTRVEYKSNMRTHLFAALLCIVGCWPCAFVPYFVDSCRNADHYCPNCSAYIGSYVS</sequence>
<keyword evidence="7 9" id="KW-0472">Membrane</keyword>
<dbReference type="AlphaFoldDB" id="A0A2W1BSY9"/>
<dbReference type="GO" id="GO:0008270">
    <property type="term" value="F:zinc ion binding"/>
    <property type="evidence" value="ECO:0007669"/>
    <property type="project" value="TreeGrafter"/>
</dbReference>
<evidence type="ECO:0000256" key="2">
    <source>
        <dbReference type="ARBA" id="ARBA00004481"/>
    </source>
</evidence>
<reference evidence="11 12" key="1">
    <citation type="journal article" date="2017" name="BMC Biol.">
        <title>Genomic innovations, transcriptional plasticity and gene loss underlying the evolution and divergence of two highly polyphagous and invasive Helicoverpa pest species.</title>
        <authorList>
            <person name="Pearce S.L."/>
            <person name="Clarke D.F."/>
            <person name="East P.D."/>
            <person name="Elfekih S."/>
            <person name="Gordon K.H."/>
            <person name="Jermiin L.S."/>
            <person name="McGaughran A."/>
            <person name="Oakeshott J.G."/>
            <person name="Papanikolaou A."/>
            <person name="Perera O.P."/>
            <person name="Rane R.V."/>
            <person name="Richards S."/>
            <person name="Tay W.T."/>
            <person name="Walsh T.K."/>
            <person name="Anderson A."/>
            <person name="Anderson C.J."/>
            <person name="Asgari S."/>
            <person name="Board P.G."/>
            <person name="Bretschneider A."/>
            <person name="Campbell P.M."/>
            <person name="Chertemps T."/>
            <person name="Christeller J.T."/>
            <person name="Coppin C.W."/>
            <person name="Downes S.J."/>
            <person name="Duan G."/>
            <person name="Farnsworth C.A."/>
            <person name="Good R.T."/>
            <person name="Han L.B."/>
            <person name="Han Y.C."/>
            <person name="Hatje K."/>
            <person name="Horne I."/>
            <person name="Huang Y.P."/>
            <person name="Hughes D.S."/>
            <person name="Jacquin-Joly E."/>
            <person name="James W."/>
            <person name="Jhangiani S."/>
            <person name="Kollmar M."/>
            <person name="Kuwar S.S."/>
            <person name="Li S."/>
            <person name="Liu N.Y."/>
            <person name="Maibeche M.T."/>
            <person name="Miller J.R."/>
            <person name="Montagne N."/>
            <person name="Perry T."/>
            <person name="Qu J."/>
            <person name="Song S.V."/>
            <person name="Sutton G.G."/>
            <person name="Vogel H."/>
            <person name="Walenz B.P."/>
            <person name="Xu W."/>
            <person name="Zhang H.J."/>
            <person name="Zou Z."/>
            <person name="Batterham P."/>
            <person name="Edwards O.R."/>
            <person name="Feyereisen R."/>
            <person name="Gibbs R.A."/>
            <person name="Heckel D.G."/>
            <person name="McGrath A."/>
            <person name="Robin C."/>
            <person name="Scherer S.E."/>
            <person name="Worley K.C."/>
            <person name="Wu Y.D."/>
        </authorList>
    </citation>
    <scope>NUCLEOTIDE SEQUENCE [LARGE SCALE GENOMIC DNA]</scope>
    <source>
        <strain evidence="11">Harm_GR_Male_#8</strain>
        <tissue evidence="11">Whole organism</tissue>
    </source>
</reference>
<dbReference type="PROSITE" id="PS51837">
    <property type="entry name" value="LITAF"/>
    <property type="match status" value="1"/>
</dbReference>
<protein>
    <recommendedName>
        <fullName evidence="10">LITAF domain-containing protein</fullName>
    </recommendedName>
</protein>
<dbReference type="Proteomes" id="UP000249218">
    <property type="component" value="Unassembled WGS sequence"/>
</dbReference>
<keyword evidence="9" id="KW-1133">Transmembrane helix</keyword>
<evidence type="ECO:0000256" key="3">
    <source>
        <dbReference type="ARBA" id="ARBA00004630"/>
    </source>
</evidence>
<dbReference type="OrthoDB" id="5599753at2759"/>
<dbReference type="SMART" id="SM00714">
    <property type="entry name" value="LITAF"/>
    <property type="match status" value="1"/>
</dbReference>
<dbReference type="GO" id="GO:0005765">
    <property type="term" value="C:lysosomal membrane"/>
    <property type="evidence" value="ECO:0007669"/>
    <property type="project" value="UniProtKB-SubCell"/>
</dbReference>
<dbReference type="EMBL" id="KZ149983">
    <property type="protein sequence ID" value="PZC75756.1"/>
    <property type="molecule type" value="Genomic_DNA"/>
</dbReference>
<evidence type="ECO:0000313" key="12">
    <source>
        <dbReference type="Proteomes" id="UP000249218"/>
    </source>
</evidence>
<evidence type="ECO:0000259" key="10">
    <source>
        <dbReference type="PROSITE" id="PS51837"/>
    </source>
</evidence>
<dbReference type="PANTHER" id="PTHR23292:SF14">
    <property type="entry name" value="FI16615P1-RELATED"/>
    <property type="match status" value="1"/>
</dbReference>
<dbReference type="GO" id="GO:0031902">
    <property type="term" value="C:late endosome membrane"/>
    <property type="evidence" value="ECO:0007669"/>
    <property type="project" value="UniProtKB-SubCell"/>
</dbReference>
<dbReference type="PANTHER" id="PTHR23292">
    <property type="entry name" value="LIPOPOLYSACCHARIDE-INDUCED TUMOR NECROSIS FACTOR-ALPHA FACTOR"/>
    <property type="match status" value="1"/>
</dbReference>
<comment type="similarity">
    <text evidence="4">Belongs to the CDIP1/LITAF family.</text>
</comment>
<evidence type="ECO:0000256" key="6">
    <source>
        <dbReference type="ARBA" id="ARBA00022833"/>
    </source>
</evidence>
<evidence type="ECO:0000256" key="9">
    <source>
        <dbReference type="SAM" id="Phobius"/>
    </source>
</evidence>
<evidence type="ECO:0000256" key="7">
    <source>
        <dbReference type="ARBA" id="ARBA00023136"/>
    </source>
</evidence>
<keyword evidence="12" id="KW-1185">Reference proteome</keyword>
<evidence type="ECO:0000313" key="11">
    <source>
        <dbReference type="EMBL" id="PZC75756.1"/>
    </source>
</evidence>
<keyword evidence="9" id="KW-0812">Transmembrane</keyword>
<feature type="domain" description="LITAF" evidence="10">
    <location>
        <begin position="70"/>
        <end position="154"/>
    </location>
</feature>
<evidence type="ECO:0000256" key="1">
    <source>
        <dbReference type="ARBA" id="ARBA00004414"/>
    </source>
</evidence>